<dbReference type="AlphaFoldDB" id="A0A9P7SL75"/>
<evidence type="ECO:0000313" key="3">
    <source>
        <dbReference type="Proteomes" id="UP000784919"/>
    </source>
</evidence>
<feature type="domain" description="Fungal-type protein kinase" evidence="1">
    <location>
        <begin position="115"/>
        <end position="484"/>
    </location>
</feature>
<dbReference type="PANTHER" id="PTHR38248:SF2">
    <property type="entry name" value="FUNK1 11"/>
    <property type="match status" value="1"/>
</dbReference>
<name>A0A9P7SL75_9HYPO</name>
<dbReference type="PANTHER" id="PTHR38248">
    <property type="entry name" value="FUNK1 6"/>
    <property type="match status" value="1"/>
</dbReference>
<dbReference type="EMBL" id="SRPS01000274">
    <property type="protein sequence ID" value="KAG5960706.1"/>
    <property type="molecule type" value="Genomic_DNA"/>
</dbReference>
<sequence length="589" mass="66820">MALFDDQDILDNIDGHMHGPTSGFVKKYFSAFQYIHQDSLLEIQLAGRVIGRCAIPAAPPSDNVLEWFSNLLSREFEGARGSWHITYGKGGVEHENTDGYARLQLVLPTSSGAFTETKWDCTQVIGQFVSHRSVDYREGLLQLCRSAFNVFASQPTRLFLHGFYIRGPFVELCVFDRSGLYFSDVLDGRKDSNQIMSFILSYQLMTNRDLGNSNIIQMDEGGSYILCSNTAAPSLGKLYLESQPIASSDDIVGTGTVCYRAKRPEANEWNYVLKLKWRWARDRSEEEFLSLAKTKCAWGAVSLDFYKEVESTVDLRSGLRWGVQRQFSKAQFHTEPGRDEDIRQRDHVDGLCEHTEHTNNQFLNRILTCTVTSPVGRPLQTFQSPLELLQVFHDAIKCHRSLFSAANLLHQDISSGNIVILDSQREEDPKGILIDLDSARDLTDDLETQQIIGTRPFMAIGVLRNECHTYRHDLESSLYVFLWTIITNHANSPPKASKLRHWSKGDWDELALRKLHDMDQSFQSILQEFPPEFHSIKPLAELLRQILFPPRAGVMWTGTDNSAEAVDMLYNGIIDAFSNAIVSERGSQM</sequence>
<dbReference type="InterPro" id="IPR040976">
    <property type="entry name" value="Pkinase_fungal"/>
</dbReference>
<protein>
    <recommendedName>
        <fullName evidence="1">Fungal-type protein kinase domain-containing protein</fullName>
    </recommendedName>
</protein>
<proteinExistence type="predicted"/>
<organism evidence="2 3">
    <name type="scientific">Claviceps arundinis</name>
    <dbReference type="NCBI Taxonomy" id="1623583"/>
    <lineage>
        <taxon>Eukaryota</taxon>
        <taxon>Fungi</taxon>
        <taxon>Dikarya</taxon>
        <taxon>Ascomycota</taxon>
        <taxon>Pezizomycotina</taxon>
        <taxon>Sordariomycetes</taxon>
        <taxon>Hypocreomycetidae</taxon>
        <taxon>Hypocreales</taxon>
        <taxon>Clavicipitaceae</taxon>
        <taxon>Claviceps</taxon>
    </lineage>
</organism>
<dbReference type="Proteomes" id="UP000784919">
    <property type="component" value="Unassembled WGS sequence"/>
</dbReference>
<dbReference type="Gene3D" id="1.10.510.10">
    <property type="entry name" value="Transferase(Phosphotransferase) domain 1"/>
    <property type="match status" value="1"/>
</dbReference>
<dbReference type="SUPFAM" id="SSF56112">
    <property type="entry name" value="Protein kinase-like (PK-like)"/>
    <property type="match status" value="1"/>
</dbReference>
<gene>
    <name evidence="2" type="ORF">E4U56_004209</name>
</gene>
<dbReference type="Pfam" id="PF17667">
    <property type="entry name" value="Pkinase_fungal"/>
    <property type="match status" value="1"/>
</dbReference>
<accession>A0A9P7SL75</accession>
<reference evidence="2" key="1">
    <citation type="journal article" date="2020" name="bioRxiv">
        <title>Whole genome comparisons of ergot fungi reveals the divergence and evolution of species within the genus Claviceps are the result of varying mechanisms driving genome evolution and host range expansion.</title>
        <authorList>
            <person name="Wyka S.A."/>
            <person name="Mondo S.J."/>
            <person name="Liu M."/>
            <person name="Dettman J."/>
            <person name="Nalam V."/>
            <person name="Broders K.D."/>
        </authorList>
    </citation>
    <scope>NUCLEOTIDE SEQUENCE</scope>
    <source>
        <strain evidence="2">CCC 1102</strain>
    </source>
</reference>
<comment type="caution">
    <text evidence="2">The sequence shown here is derived from an EMBL/GenBank/DDBJ whole genome shotgun (WGS) entry which is preliminary data.</text>
</comment>
<evidence type="ECO:0000313" key="2">
    <source>
        <dbReference type="EMBL" id="KAG5960706.1"/>
    </source>
</evidence>
<dbReference type="OrthoDB" id="5584477at2759"/>
<dbReference type="InterPro" id="IPR011009">
    <property type="entry name" value="Kinase-like_dom_sf"/>
</dbReference>
<evidence type="ECO:0000259" key="1">
    <source>
        <dbReference type="Pfam" id="PF17667"/>
    </source>
</evidence>